<sequence length="233" mass="25249">MSQLALDLLAVAPPTLDNFVAGSNGECLACLRALAEGGRAQRLVYLWGLPGSGRSHLLRALAGKGGRLLGPLSPLGDFAFSDDCPLYLADDAHRLDERRQKALFHLINQVRAAPSAALVASGDAPPLGLPLRDDLRTRLGWGLVFELHLLSDEEKAAALRTVAAERGVTVSADVVPWLLTHTSRDIRVLAELFHALDRHALARKRPITLPLLRDWLQTDEGRGFGRRPASGQD</sequence>
<dbReference type="InterPro" id="IPR017788">
    <property type="entry name" value="Hda"/>
</dbReference>
<keyword evidence="3" id="KW-1185">Reference proteome</keyword>
<dbReference type="RefSeq" id="WP_183965850.1">
    <property type="nucleotide sequence ID" value="NZ_BAABEW010000001.1"/>
</dbReference>
<protein>
    <submittedName>
        <fullName evidence="2">DnaA family protein</fullName>
    </submittedName>
</protein>
<gene>
    <name evidence="2" type="ORF">HNQ70_001462</name>
</gene>
<dbReference type="PANTHER" id="PTHR30050">
    <property type="entry name" value="CHROMOSOMAL REPLICATION INITIATOR PROTEIN DNAA"/>
    <property type="match status" value="1"/>
</dbReference>
<dbReference type="Gene3D" id="1.10.8.60">
    <property type="match status" value="1"/>
</dbReference>
<evidence type="ECO:0000259" key="1">
    <source>
        <dbReference type="Pfam" id="PF22688"/>
    </source>
</evidence>
<evidence type="ECO:0000313" key="3">
    <source>
        <dbReference type="Proteomes" id="UP000532440"/>
    </source>
</evidence>
<organism evidence="2 3">
    <name type="scientific">Quisquiliibacterium transsilvanicum</name>
    <dbReference type="NCBI Taxonomy" id="1549638"/>
    <lineage>
        <taxon>Bacteria</taxon>
        <taxon>Pseudomonadati</taxon>
        <taxon>Pseudomonadota</taxon>
        <taxon>Betaproteobacteria</taxon>
        <taxon>Burkholderiales</taxon>
        <taxon>Burkholderiaceae</taxon>
        <taxon>Quisquiliibacterium</taxon>
    </lineage>
</organism>
<name>A0A7W8M8B2_9BURK</name>
<dbReference type="PANTHER" id="PTHR30050:SF5">
    <property type="entry name" value="DNAA REGULATORY INACTIVATOR HDA"/>
    <property type="match status" value="1"/>
</dbReference>
<dbReference type="InterPro" id="IPR027417">
    <property type="entry name" value="P-loop_NTPase"/>
</dbReference>
<comment type="caution">
    <text evidence="2">The sequence shown here is derived from an EMBL/GenBank/DDBJ whole genome shotgun (WGS) entry which is preliminary data.</text>
</comment>
<dbReference type="EMBL" id="JACHGB010000003">
    <property type="protein sequence ID" value="MBB5271452.1"/>
    <property type="molecule type" value="Genomic_DNA"/>
</dbReference>
<dbReference type="Proteomes" id="UP000532440">
    <property type="component" value="Unassembled WGS sequence"/>
</dbReference>
<dbReference type="GO" id="GO:0006270">
    <property type="term" value="P:DNA replication initiation"/>
    <property type="evidence" value="ECO:0007669"/>
    <property type="project" value="TreeGrafter"/>
</dbReference>
<evidence type="ECO:0000313" key="2">
    <source>
        <dbReference type="EMBL" id="MBB5271452.1"/>
    </source>
</evidence>
<accession>A0A7W8M8B2</accession>
<reference evidence="2 3" key="1">
    <citation type="submission" date="2020-08" db="EMBL/GenBank/DDBJ databases">
        <title>Genomic Encyclopedia of Type Strains, Phase IV (KMG-IV): sequencing the most valuable type-strain genomes for metagenomic binning, comparative biology and taxonomic classification.</title>
        <authorList>
            <person name="Goeker M."/>
        </authorList>
    </citation>
    <scope>NUCLEOTIDE SEQUENCE [LARGE SCALE GENOMIC DNA]</scope>
    <source>
        <strain evidence="2 3">DSM 29781</strain>
    </source>
</reference>
<dbReference type="GO" id="GO:0003688">
    <property type="term" value="F:DNA replication origin binding"/>
    <property type="evidence" value="ECO:0007669"/>
    <property type="project" value="TreeGrafter"/>
</dbReference>
<dbReference type="InterPro" id="IPR055199">
    <property type="entry name" value="Hda_lid"/>
</dbReference>
<dbReference type="GO" id="GO:0005886">
    <property type="term" value="C:plasma membrane"/>
    <property type="evidence" value="ECO:0007669"/>
    <property type="project" value="TreeGrafter"/>
</dbReference>
<dbReference type="Pfam" id="PF22688">
    <property type="entry name" value="Hda_lid"/>
    <property type="match status" value="1"/>
</dbReference>
<dbReference type="Gene3D" id="3.40.50.300">
    <property type="entry name" value="P-loop containing nucleotide triphosphate hydrolases"/>
    <property type="match status" value="1"/>
</dbReference>
<dbReference type="NCBIfam" id="TIGR03420">
    <property type="entry name" value="DnaA_homol_Hda"/>
    <property type="match status" value="1"/>
</dbReference>
<proteinExistence type="predicted"/>
<dbReference type="AlphaFoldDB" id="A0A7W8M8B2"/>
<dbReference type="GO" id="GO:0032297">
    <property type="term" value="P:negative regulation of DNA-templated DNA replication initiation"/>
    <property type="evidence" value="ECO:0007669"/>
    <property type="project" value="InterPro"/>
</dbReference>
<feature type="domain" description="Hda lid" evidence="1">
    <location>
        <begin position="152"/>
        <end position="216"/>
    </location>
</feature>
<dbReference type="SUPFAM" id="SSF52540">
    <property type="entry name" value="P-loop containing nucleoside triphosphate hydrolases"/>
    <property type="match status" value="1"/>
</dbReference>